<dbReference type="AlphaFoldDB" id="V4HWN3"/>
<feature type="chain" id="PRO_5004718117" evidence="1">
    <location>
        <begin position="21"/>
        <end position="115"/>
    </location>
</feature>
<comment type="caution">
    <text evidence="2">The sequence shown here is derived from an EMBL/GenBank/DDBJ whole genome shotgun (WGS) entry which is preliminary data.</text>
</comment>
<dbReference type="Proteomes" id="UP000017820">
    <property type="component" value="Unassembled WGS sequence"/>
</dbReference>
<feature type="signal peptide" evidence="1">
    <location>
        <begin position="1"/>
        <end position="20"/>
    </location>
</feature>
<sequence length="115" mass="12684">MSKFLFSLLLLGVSAQSAFASNTELSIGTQITELNVYSRLGNADVYVKLDTNGNYCKHGYFINKNSAGYESILSSLLSAYHTQSNIKIYAFTGQAHHWSGNAGPTCEIYSVQFKR</sequence>
<evidence type="ECO:0000313" key="2">
    <source>
        <dbReference type="EMBL" id="ESP95250.1"/>
    </source>
</evidence>
<dbReference type="PATRIC" id="fig|1353533.3.peg.341"/>
<protein>
    <submittedName>
        <fullName evidence="2">Uncharacterized protein</fullName>
    </submittedName>
</protein>
<keyword evidence="1" id="KW-0732">Signal</keyword>
<reference evidence="2 3" key="1">
    <citation type="submission" date="2013-07" db="EMBL/GenBank/DDBJ databases">
        <title>Draft genome sequence of Pseudoalteromonas luteoviolacea 2ta16.</title>
        <authorList>
            <person name="Allen E.E."/>
            <person name="Azam F."/>
            <person name="Podell S."/>
        </authorList>
    </citation>
    <scope>NUCLEOTIDE SEQUENCE [LARGE SCALE GENOMIC DNA]</scope>
    <source>
        <strain evidence="2 3">2ta16</strain>
    </source>
</reference>
<dbReference type="GeneID" id="29920990"/>
<dbReference type="RefSeq" id="WP_023397305.1">
    <property type="nucleotide sequence ID" value="NZ_AUSV01000004.1"/>
</dbReference>
<organism evidence="2 3">
    <name type="scientific">Pseudoalteromonas luteoviolacea (strain 2ta16)</name>
    <dbReference type="NCBI Taxonomy" id="1353533"/>
    <lineage>
        <taxon>Bacteria</taxon>
        <taxon>Pseudomonadati</taxon>
        <taxon>Pseudomonadota</taxon>
        <taxon>Gammaproteobacteria</taxon>
        <taxon>Alteromonadales</taxon>
        <taxon>Pseudoalteromonadaceae</taxon>
        <taxon>Pseudoalteromonas</taxon>
    </lineage>
</organism>
<evidence type="ECO:0000313" key="3">
    <source>
        <dbReference type="Proteomes" id="UP000017820"/>
    </source>
</evidence>
<accession>V4HWN3</accession>
<proteinExistence type="predicted"/>
<dbReference type="EMBL" id="AUSV01000004">
    <property type="protein sequence ID" value="ESP95250.1"/>
    <property type="molecule type" value="Genomic_DNA"/>
</dbReference>
<name>V4HWN3_PSEL2</name>
<gene>
    <name evidence="2" type="ORF">PL2TA16_03764</name>
</gene>
<evidence type="ECO:0000256" key="1">
    <source>
        <dbReference type="SAM" id="SignalP"/>
    </source>
</evidence>